<proteinExistence type="predicted"/>
<organism evidence="1 2">
    <name type="scientific">Candidatus Erwinia dacicola</name>
    <dbReference type="NCBI Taxonomy" id="252393"/>
    <lineage>
        <taxon>Bacteria</taxon>
        <taxon>Pseudomonadati</taxon>
        <taxon>Pseudomonadota</taxon>
        <taxon>Gammaproteobacteria</taxon>
        <taxon>Enterobacterales</taxon>
        <taxon>Erwiniaceae</taxon>
        <taxon>Erwinia</taxon>
    </lineage>
</organism>
<evidence type="ECO:0008006" key="3">
    <source>
        <dbReference type="Google" id="ProtNLM"/>
    </source>
</evidence>
<dbReference type="EMBL" id="MAYS01000499">
    <property type="protein sequence ID" value="OFC60773.1"/>
    <property type="molecule type" value="Genomic_DNA"/>
</dbReference>
<dbReference type="GO" id="GO:0004519">
    <property type="term" value="F:endonuclease activity"/>
    <property type="evidence" value="ECO:0007669"/>
    <property type="project" value="InterPro"/>
</dbReference>
<name>A0A1E7YW87_9GAMM</name>
<comment type="caution">
    <text evidence="1">The sequence shown here is derived from an EMBL/GenBank/DDBJ whole genome shotgun (WGS) entry which is preliminary data.</text>
</comment>
<dbReference type="OrthoDB" id="8562788at2"/>
<dbReference type="GO" id="GO:0003677">
    <property type="term" value="F:DNA binding"/>
    <property type="evidence" value="ECO:0007669"/>
    <property type="project" value="InterPro"/>
</dbReference>
<gene>
    <name evidence="1" type="ORF">BBW68_14310</name>
</gene>
<sequence length="222" mass="24723">MLSPARRHLMRMEAVEASQQASNPLRHANGYELMLLKLNDDKRRLKKVRSQERKAELKRDMLPEYLPWVAGVLAKGKGAQDAVLMTVMIWRLDAGDVPGALEIARYALAHGLVPPSGFKRDATGYLLAEEVADAATRAWVLKTPVDTGPLLATIELTKSEDMPDQVRAKLHKITGYVLREAGRGLDAMQHLTRALQLNEGCGVKKDIERLATELKKQAIARR</sequence>
<protein>
    <recommendedName>
        <fullName evidence="3">Phage small terminase subunit</fullName>
    </recommendedName>
</protein>
<reference evidence="1 2" key="1">
    <citation type="submission" date="2016-07" db="EMBL/GenBank/DDBJ databases">
        <authorList>
            <person name="Yuval B."/>
        </authorList>
    </citation>
    <scope>NUCLEOTIDE SEQUENCE [LARGE SCALE GENOMIC DNA]</scope>
    <source>
        <strain evidence="1 2">IL</strain>
    </source>
</reference>
<dbReference type="InterPro" id="IPR010270">
    <property type="entry name" value="Phage_P2_GpM"/>
</dbReference>
<dbReference type="Proteomes" id="UP000243534">
    <property type="component" value="Unassembled WGS sequence"/>
</dbReference>
<dbReference type="RefSeq" id="WP_070135677.1">
    <property type="nucleotide sequence ID" value="NZ_LJAM02000009.1"/>
</dbReference>
<accession>A0A1E7YW87</accession>
<evidence type="ECO:0000313" key="2">
    <source>
        <dbReference type="Proteomes" id="UP000243534"/>
    </source>
</evidence>
<evidence type="ECO:0000313" key="1">
    <source>
        <dbReference type="EMBL" id="OFC60773.1"/>
    </source>
</evidence>
<dbReference type="AlphaFoldDB" id="A0A1E7YW87"/>
<dbReference type="Pfam" id="PF05944">
    <property type="entry name" value="Phage_term_smal"/>
    <property type="match status" value="1"/>
</dbReference>